<dbReference type="Proteomes" id="UP000006727">
    <property type="component" value="Chromosome 24"/>
</dbReference>
<gene>
    <name evidence="1" type="ORF">PHYPA_028552</name>
</gene>
<dbReference type="EnsemblPlants" id="Pp3c24_2830V3.1">
    <property type="protein sequence ID" value="Pp3c24_2830V3.1"/>
    <property type="gene ID" value="Pp3c24_2830"/>
</dbReference>
<reference evidence="1 3" key="1">
    <citation type="journal article" date="2008" name="Science">
        <title>The Physcomitrella genome reveals evolutionary insights into the conquest of land by plants.</title>
        <authorList>
            <person name="Rensing S."/>
            <person name="Lang D."/>
            <person name="Zimmer A."/>
            <person name="Terry A."/>
            <person name="Salamov A."/>
            <person name="Shapiro H."/>
            <person name="Nishiyama T."/>
            <person name="Perroud P.-F."/>
            <person name="Lindquist E."/>
            <person name="Kamisugi Y."/>
            <person name="Tanahashi T."/>
            <person name="Sakakibara K."/>
            <person name="Fujita T."/>
            <person name="Oishi K."/>
            <person name="Shin-I T."/>
            <person name="Kuroki Y."/>
            <person name="Toyoda A."/>
            <person name="Suzuki Y."/>
            <person name="Hashimoto A."/>
            <person name="Yamaguchi K."/>
            <person name="Sugano A."/>
            <person name="Kohara Y."/>
            <person name="Fujiyama A."/>
            <person name="Anterola A."/>
            <person name="Aoki S."/>
            <person name="Ashton N."/>
            <person name="Barbazuk W.B."/>
            <person name="Barker E."/>
            <person name="Bennetzen J."/>
            <person name="Bezanilla M."/>
            <person name="Blankenship R."/>
            <person name="Cho S.H."/>
            <person name="Dutcher S."/>
            <person name="Estelle M."/>
            <person name="Fawcett J.A."/>
            <person name="Gundlach H."/>
            <person name="Hanada K."/>
            <person name="Heyl A."/>
            <person name="Hicks K.A."/>
            <person name="Hugh J."/>
            <person name="Lohr M."/>
            <person name="Mayer K."/>
            <person name="Melkozernov A."/>
            <person name="Murata T."/>
            <person name="Nelson D."/>
            <person name="Pils B."/>
            <person name="Prigge M."/>
            <person name="Reiss B."/>
            <person name="Renner T."/>
            <person name="Rombauts S."/>
            <person name="Rushton P."/>
            <person name="Sanderfoot A."/>
            <person name="Schween G."/>
            <person name="Shiu S.-H."/>
            <person name="Stueber K."/>
            <person name="Theodoulou F.L."/>
            <person name="Tu H."/>
            <person name="Van de Peer Y."/>
            <person name="Verrier P.J."/>
            <person name="Waters E."/>
            <person name="Wood A."/>
            <person name="Yang L."/>
            <person name="Cove D."/>
            <person name="Cuming A."/>
            <person name="Hasebe M."/>
            <person name="Lucas S."/>
            <person name="Mishler D.B."/>
            <person name="Reski R."/>
            <person name="Grigoriev I."/>
            <person name="Quatrano R.S."/>
            <person name="Boore J.L."/>
        </authorList>
    </citation>
    <scope>NUCLEOTIDE SEQUENCE [LARGE SCALE GENOMIC DNA]</scope>
    <source>
        <strain evidence="2 3">cv. Gransden 2004</strain>
    </source>
</reference>
<reference evidence="1 3" key="2">
    <citation type="journal article" date="2018" name="Plant J.">
        <title>The Physcomitrella patens chromosome-scale assembly reveals moss genome structure and evolution.</title>
        <authorList>
            <person name="Lang D."/>
            <person name="Ullrich K.K."/>
            <person name="Murat F."/>
            <person name="Fuchs J."/>
            <person name="Jenkins J."/>
            <person name="Haas F.B."/>
            <person name="Piednoel M."/>
            <person name="Gundlach H."/>
            <person name="Van Bel M."/>
            <person name="Meyberg R."/>
            <person name="Vives C."/>
            <person name="Morata J."/>
            <person name="Symeonidi A."/>
            <person name="Hiss M."/>
            <person name="Muchero W."/>
            <person name="Kamisugi Y."/>
            <person name="Saleh O."/>
            <person name="Blanc G."/>
            <person name="Decker E.L."/>
            <person name="van Gessel N."/>
            <person name="Grimwood J."/>
            <person name="Hayes R.D."/>
            <person name="Graham S.W."/>
            <person name="Gunter L.E."/>
            <person name="McDaniel S.F."/>
            <person name="Hoernstein S.N.W."/>
            <person name="Larsson A."/>
            <person name="Li F.W."/>
            <person name="Perroud P.F."/>
            <person name="Phillips J."/>
            <person name="Ranjan P."/>
            <person name="Rokshar D.S."/>
            <person name="Rothfels C.J."/>
            <person name="Schneider L."/>
            <person name="Shu S."/>
            <person name="Stevenson D.W."/>
            <person name="Thummler F."/>
            <person name="Tillich M."/>
            <person name="Villarreal Aguilar J.C."/>
            <person name="Widiez T."/>
            <person name="Wong G.K."/>
            <person name="Wymore A."/>
            <person name="Zhang Y."/>
            <person name="Zimmer A.D."/>
            <person name="Quatrano R.S."/>
            <person name="Mayer K.F.X."/>
            <person name="Goodstein D."/>
            <person name="Casacuberta J.M."/>
            <person name="Vandepoele K."/>
            <person name="Reski R."/>
            <person name="Cuming A.C."/>
            <person name="Tuskan G.A."/>
            <person name="Maumus F."/>
            <person name="Salse J."/>
            <person name="Schmutz J."/>
            <person name="Rensing S.A."/>
        </authorList>
    </citation>
    <scope>NUCLEOTIDE SEQUENCE [LARGE SCALE GENOMIC DNA]</scope>
    <source>
        <strain evidence="2 3">cv. Gransden 2004</strain>
    </source>
</reference>
<dbReference type="InParanoid" id="A0A2K1IFA8"/>
<proteinExistence type="predicted"/>
<accession>A0A2K1IFA8</accession>
<dbReference type="Gramene" id="Pp3c24_2830V3.2">
    <property type="protein sequence ID" value="Pp3c24_2830V3.2"/>
    <property type="gene ID" value="Pp3c24_2830"/>
</dbReference>
<evidence type="ECO:0000313" key="1">
    <source>
        <dbReference type="EMBL" id="PNR27960.1"/>
    </source>
</evidence>
<sequence length="69" mass="7643">MRVHLFRFTRQSENKTESANSCFGAAGNVKGTRVGVHAAVQNVHKSAIQGCRKYQNTSRENCVVALKLH</sequence>
<protein>
    <submittedName>
        <fullName evidence="1 2">Uncharacterized protein</fullName>
    </submittedName>
</protein>
<dbReference type="PaxDb" id="3218-PP1S18_195V6.1"/>
<dbReference type="Gramene" id="Pp3c24_2830V3.1">
    <property type="protein sequence ID" value="Pp3c24_2830V3.1"/>
    <property type="gene ID" value="Pp3c24_2830"/>
</dbReference>
<organism evidence="1">
    <name type="scientific">Physcomitrium patens</name>
    <name type="common">Spreading-leaved earth moss</name>
    <name type="synonym">Physcomitrella patens</name>
    <dbReference type="NCBI Taxonomy" id="3218"/>
    <lineage>
        <taxon>Eukaryota</taxon>
        <taxon>Viridiplantae</taxon>
        <taxon>Streptophyta</taxon>
        <taxon>Embryophyta</taxon>
        <taxon>Bryophyta</taxon>
        <taxon>Bryophytina</taxon>
        <taxon>Bryopsida</taxon>
        <taxon>Funariidae</taxon>
        <taxon>Funariales</taxon>
        <taxon>Funariaceae</taxon>
        <taxon>Physcomitrium</taxon>
    </lineage>
</organism>
<dbReference type="EMBL" id="ABEU02000024">
    <property type="protein sequence ID" value="PNR27960.1"/>
    <property type="molecule type" value="Genomic_DNA"/>
</dbReference>
<dbReference type="EnsemblPlants" id="Pp3c24_2830V3.2">
    <property type="protein sequence ID" value="Pp3c24_2830V3.2"/>
    <property type="gene ID" value="Pp3c24_2830"/>
</dbReference>
<name>A0A2K1IFA8_PHYPA</name>
<keyword evidence="3" id="KW-1185">Reference proteome</keyword>
<evidence type="ECO:0000313" key="2">
    <source>
        <dbReference type="EnsemblPlants" id="Pp3c24_2830V3.1"/>
    </source>
</evidence>
<dbReference type="AlphaFoldDB" id="A0A2K1IFA8"/>
<evidence type="ECO:0000313" key="3">
    <source>
        <dbReference type="Proteomes" id="UP000006727"/>
    </source>
</evidence>
<reference evidence="2" key="3">
    <citation type="submission" date="2020-12" db="UniProtKB">
        <authorList>
            <consortium name="EnsemblPlants"/>
        </authorList>
    </citation>
    <scope>IDENTIFICATION</scope>
</reference>